<proteinExistence type="predicted"/>
<accession>A0A2G8KMW8</accession>
<gene>
    <name evidence="2" type="ORF">BSL78_13754</name>
</gene>
<evidence type="ECO:0000313" key="3">
    <source>
        <dbReference type="Proteomes" id="UP000230750"/>
    </source>
</evidence>
<name>A0A2G8KMW8_STIJA</name>
<dbReference type="EMBL" id="MRZV01000469">
    <property type="protein sequence ID" value="PIK49364.1"/>
    <property type="molecule type" value="Genomic_DNA"/>
</dbReference>
<feature type="compositionally biased region" description="Basic residues" evidence="1">
    <location>
        <begin position="71"/>
        <end position="81"/>
    </location>
</feature>
<sequence>MKTWMKGVRAEGRRKGVGGGRRKELRRGKANLEAKTPATQTGRRRRNKKSSQTPSSEAQNALDASVEKSLSSKKGRPKHKIPAPILFSSDEDSDDVFAPRSEKETKKGEMSEEDREDFSDSDEEDKPSPEKENLSPRETPQTGKPKSRSTQRQRRRIRTLKERNEGITSDT</sequence>
<comment type="caution">
    <text evidence="2">The sequence shown here is derived from an EMBL/GenBank/DDBJ whole genome shotgun (WGS) entry which is preliminary data.</text>
</comment>
<feature type="compositionally biased region" description="Acidic residues" evidence="1">
    <location>
        <begin position="111"/>
        <end position="125"/>
    </location>
</feature>
<keyword evidence="3" id="KW-1185">Reference proteome</keyword>
<evidence type="ECO:0000313" key="2">
    <source>
        <dbReference type="EMBL" id="PIK49364.1"/>
    </source>
</evidence>
<feature type="compositionally biased region" description="Basic and acidic residues" evidence="1">
    <location>
        <begin position="126"/>
        <end position="135"/>
    </location>
</feature>
<feature type="compositionally biased region" description="Basic residues" evidence="1">
    <location>
        <begin position="145"/>
        <end position="158"/>
    </location>
</feature>
<feature type="compositionally biased region" description="Polar residues" evidence="1">
    <location>
        <begin position="50"/>
        <end position="59"/>
    </location>
</feature>
<protein>
    <submittedName>
        <fullName evidence="2">Uncharacterized protein</fullName>
    </submittedName>
</protein>
<dbReference type="AlphaFoldDB" id="A0A2G8KMW8"/>
<reference evidence="2 3" key="1">
    <citation type="journal article" date="2017" name="PLoS Biol.">
        <title>The sea cucumber genome provides insights into morphological evolution and visceral regeneration.</title>
        <authorList>
            <person name="Zhang X."/>
            <person name="Sun L."/>
            <person name="Yuan J."/>
            <person name="Sun Y."/>
            <person name="Gao Y."/>
            <person name="Zhang L."/>
            <person name="Li S."/>
            <person name="Dai H."/>
            <person name="Hamel J.F."/>
            <person name="Liu C."/>
            <person name="Yu Y."/>
            <person name="Liu S."/>
            <person name="Lin W."/>
            <person name="Guo K."/>
            <person name="Jin S."/>
            <person name="Xu P."/>
            <person name="Storey K.B."/>
            <person name="Huan P."/>
            <person name="Zhang T."/>
            <person name="Zhou Y."/>
            <person name="Zhang J."/>
            <person name="Lin C."/>
            <person name="Li X."/>
            <person name="Xing L."/>
            <person name="Huo D."/>
            <person name="Sun M."/>
            <person name="Wang L."/>
            <person name="Mercier A."/>
            <person name="Li F."/>
            <person name="Yang H."/>
            <person name="Xiang J."/>
        </authorList>
    </citation>
    <scope>NUCLEOTIDE SEQUENCE [LARGE SCALE GENOMIC DNA]</scope>
    <source>
        <strain evidence="2">Shaxun</strain>
        <tissue evidence="2">Muscle</tissue>
    </source>
</reference>
<feature type="region of interest" description="Disordered" evidence="1">
    <location>
        <begin position="1"/>
        <end position="171"/>
    </location>
</feature>
<feature type="compositionally biased region" description="Basic and acidic residues" evidence="1">
    <location>
        <begin position="100"/>
        <end position="110"/>
    </location>
</feature>
<organism evidence="2 3">
    <name type="scientific">Stichopus japonicus</name>
    <name type="common">Sea cucumber</name>
    <dbReference type="NCBI Taxonomy" id="307972"/>
    <lineage>
        <taxon>Eukaryota</taxon>
        <taxon>Metazoa</taxon>
        <taxon>Echinodermata</taxon>
        <taxon>Eleutherozoa</taxon>
        <taxon>Echinozoa</taxon>
        <taxon>Holothuroidea</taxon>
        <taxon>Aspidochirotacea</taxon>
        <taxon>Aspidochirotida</taxon>
        <taxon>Stichopodidae</taxon>
        <taxon>Apostichopus</taxon>
    </lineage>
</organism>
<dbReference type="Proteomes" id="UP000230750">
    <property type="component" value="Unassembled WGS sequence"/>
</dbReference>
<evidence type="ECO:0000256" key="1">
    <source>
        <dbReference type="SAM" id="MobiDB-lite"/>
    </source>
</evidence>